<evidence type="ECO:0000256" key="4">
    <source>
        <dbReference type="ARBA" id="ARBA00022842"/>
    </source>
</evidence>
<reference evidence="6 7" key="1">
    <citation type="submission" date="2019-03" db="EMBL/GenBank/DDBJ databases">
        <title>Genomics of glacier-inhabiting Cryobacterium strains.</title>
        <authorList>
            <person name="Liu Q."/>
            <person name="Xin Y.-H."/>
        </authorList>
    </citation>
    <scope>NUCLEOTIDE SEQUENCE [LARGE SCALE GENOMIC DNA]</scope>
    <source>
        <strain evidence="6 7">Sr47</strain>
    </source>
</reference>
<evidence type="ECO:0000313" key="7">
    <source>
        <dbReference type="Proteomes" id="UP000297866"/>
    </source>
</evidence>
<name>A0A4R8UFS5_9MICO</name>
<dbReference type="AlphaFoldDB" id="A0A4R8UFS5"/>
<evidence type="ECO:0000313" key="6">
    <source>
        <dbReference type="EMBL" id="TFB51062.1"/>
    </source>
</evidence>
<organism evidence="6 7">
    <name type="scientific">Cryobacterium tagatosivorans</name>
    <dbReference type="NCBI Taxonomy" id="1259199"/>
    <lineage>
        <taxon>Bacteria</taxon>
        <taxon>Bacillati</taxon>
        <taxon>Actinomycetota</taxon>
        <taxon>Actinomycetes</taxon>
        <taxon>Micrococcales</taxon>
        <taxon>Microbacteriaceae</taxon>
        <taxon>Cryobacterium</taxon>
    </lineage>
</organism>
<comment type="caution">
    <text evidence="6">The sequence shown here is derived from an EMBL/GenBank/DDBJ whole genome shotgun (WGS) entry which is preliminary data.</text>
</comment>
<dbReference type="EMBL" id="SOEZ01000044">
    <property type="protein sequence ID" value="TFB51062.1"/>
    <property type="molecule type" value="Genomic_DNA"/>
</dbReference>
<gene>
    <name evidence="6" type="ORF">E3O23_09010</name>
</gene>
<keyword evidence="3" id="KW-0378">Hydrolase</keyword>
<evidence type="ECO:0000259" key="5">
    <source>
        <dbReference type="Pfam" id="PF13470"/>
    </source>
</evidence>
<proteinExistence type="predicted"/>
<sequence length="197" mass="21729">MFIALLDSCVLWPSTLRDFLLSLAIEQLYRPAWSGEILAEVEDNEAAKLTSRPPHLAPGDARDRATHLVSAMRTAFPDAENVGWEPLEGTFGLPDPDDEHVLAAAVLANAGAIITENWKDFPLHLVPPPIQILSAREFARDTVALSPSSALGAVRTLAVRSGRYGPKRTEDEILDILEHRYHLTEAVEMMKQARTLT</sequence>
<accession>A0A4R8UFS5</accession>
<dbReference type="Proteomes" id="UP000297866">
    <property type="component" value="Unassembled WGS sequence"/>
</dbReference>
<dbReference type="GO" id="GO:0016787">
    <property type="term" value="F:hydrolase activity"/>
    <property type="evidence" value="ECO:0007669"/>
    <property type="project" value="UniProtKB-KW"/>
</dbReference>
<keyword evidence="7" id="KW-1185">Reference proteome</keyword>
<keyword evidence="4" id="KW-0460">Magnesium</keyword>
<dbReference type="GO" id="GO:0046872">
    <property type="term" value="F:metal ion binding"/>
    <property type="evidence" value="ECO:0007669"/>
    <property type="project" value="UniProtKB-KW"/>
</dbReference>
<evidence type="ECO:0000256" key="1">
    <source>
        <dbReference type="ARBA" id="ARBA00022722"/>
    </source>
</evidence>
<dbReference type="Pfam" id="PF13470">
    <property type="entry name" value="PIN_3"/>
    <property type="match status" value="1"/>
</dbReference>
<keyword evidence="2" id="KW-0479">Metal-binding</keyword>
<protein>
    <submittedName>
        <fullName evidence="6">PIN domain-containing protein</fullName>
    </submittedName>
</protein>
<dbReference type="GO" id="GO:0004518">
    <property type="term" value="F:nuclease activity"/>
    <property type="evidence" value="ECO:0007669"/>
    <property type="project" value="UniProtKB-KW"/>
</dbReference>
<feature type="domain" description="PIN" evidence="5">
    <location>
        <begin position="13"/>
        <end position="117"/>
    </location>
</feature>
<evidence type="ECO:0000256" key="2">
    <source>
        <dbReference type="ARBA" id="ARBA00022723"/>
    </source>
</evidence>
<keyword evidence="1" id="KW-0540">Nuclease</keyword>
<dbReference type="InterPro" id="IPR002716">
    <property type="entry name" value="PIN_dom"/>
</dbReference>
<dbReference type="RefSeq" id="WP_134490257.1">
    <property type="nucleotide sequence ID" value="NZ_SOEZ01000044.1"/>
</dbReference>
<evidence type="ECO:0000256" key="3">
    <source>
        <dbReference type="ARBA" id="ARBA00022801"/>
    </source>
</evidence>
<dbReference type="OrthoDB" id="113459at2"/>